<sequence length="73" mass="8351">MEKFKKETQWSPDGEQTNRTELVKPVNTCITSLSQNDTINVNSEEIPTELQLTTKSTFPPVHSITIDFSQIKR</sequence>
<comment type="caution">
    <text evidence="2">The sequence shown here is derived from an EMBL/GenBank/DDBJ whole genome shotgun (WGS) entry which is preliminary data.</text>
</comment>
<reference evidence="2 3" key="1">
    <citation type="submission" date="2018-05" db="EMBL/GenBank/DDBJ databases">
        <title>Genomic Encyclopedia of Archaeal and Bacterial Type Strains, Phase II (KMG-II): from individual species to whole genera.</title>
        <authorList>
            <person name="Goeker M."/>
        </authorList>
    </citation>
    <scope>NUCLEOTIDE SEQUENCE [LARGE SCALE GENOMIC DNA]</scope>
    <source>
        <strain evidence="2 3">DSM 22214</strain>
    </source>
</reference>
<evidence type="ECO:0000256" key="1">
    <source>
        <dbReference type="SAM" id="MobiDB-lite"/>
    </source>
</evidence>
<gene>
    <name evidence="2" type="ORF">LV89_03836</name>
</gene>
<organism evidence="2 3">
    <name type="scientific">Arcicella aurantiaca</name>
    <dbReference type="NCBI Taxonomy" id="591202"/>
    <lineage>
        <taxon>Bacteria</taxon>
        <taxon>Pseudomonadati</taxon>
        <taxon>Bacteroidota</taxon>
        <taxon>Cytophagia</taxon>
        <taxon>Cytophagales</taxon>
        <taxon>Flectobacillaceae</taxon>
        <taxon>Arcicella</taxon>
    </lineage>
</organism>
<accession>A0A316DUP0</accession>
<dbReference type="EMBL" id="QGGO01000025">
    <property type="protein sequence ID" value="PWK20293.1"/>
    <property type="molecule type" value="Genomic_DNA"/>
</dbReference>
<dbReference type="Proteomes" id="UP000245489">
    <property type="component" value="Unassembled WGS sequence"/>
</dbReference>
<keyword evidence="3" id="KW-1185">Reference proteome</keyword>
<feature type="region of interest" description="Disordered" evidence="1">
    <location>
        <begin position="1"/>
        <end position="21"/>
    </location>
</feature>
<proteinExistence type="predicted"/>
<evidence type="ECO:0000313" key="3">
    <source>
        <dbReference type="Proteomes" id="UP000245489"/>
    </source>
</evidence>
<dbReference type="AlphaFoldDB" id="A0A316DUP0"/>
<evidence type="ECO:0000313" key="2">
    <source>
        <dbReference type="EMBL" id="PWK20293.1"/>
    </source>
</evidence>
<name>A0A316DUP0_9BACT</name>
<protein>
    <submittedName>
        <fullName evidence="2">Uncharacterized protein</fullName>
    </submittedName>
</protein>